<comment type="caution">
    <text evidence="1">The sequence shown here is derived from an EMBL/GenBank/DDBJ whole genome shotgun (WGS) entry which is preliminary data.</text>
</comment>
<keyword evidence="2" id="KW-1185">Reference proteome</keyword>
<evidence type="ECO:0000313" key="1">
    <source>
        <dbReference type="EMBL" id="MDY0405299.1"/>
    </source>
</evidence>
<dbReference type="Proteomes" id="UP001228376">
    <property type="component" value="Unassembled WGS sequence"/>
</dbReference>
<dbReference type="Pfam" id="PF14165">
    <property type="entry name" value="YtzH"/>
    <property type="match status" value="1"/>
</dbReference>
<reference evidence="1 2" key="1">
    <citation type="submission" date="2023-10" db="EMBL/GenBank/DDBJ databases">
        <title>179-bfca-hs.</title>
        <authorList>
            <person name="Miliotis G."/>
            <person name="Sengupta P."/>
            <person name="Hameed A."/>
            <person name="Chuvochina M."/>
            <person name="Mcdonagh F."/>
            <person name="Simpson A.C."/>
            <person name="Singh N.K."/>
            <person name="Rekha P.D."/>
            <person name="Raman K."/>
            <person name="Hugenholtz P."/>
            <person name="Venkateswaran K."/>
        </authorList>
    </citation>
    <scope>NUCLEOTIDE SEQUENCE [LARGE SCALE GENOMIC DNA]</scope>
    <source>
        <strain evidence="1 2">179-BFC-A-HS</strain>
    </source>
</reference>
<dbReference type="RefSeq" id="WP_306067682.1">
    <property type="nucleotide sequence ID" value="NZ_JAROCA020000001.1"/>
</dbReference>
<dbReference type="InterPro" id="IPR025547">
    <property type="entry name" value="YtzH"/>
</dbReference>
<evidence type="ECO:0000313" key="2">
    <source>
        <dbReference type="Proteomes" id="UP001228376"/>
    </source>
</evidence>
<accession>A0ABU5CHL1</accession>
<proteinExistence type="predicted"/>
<dbReference type="EMBL" id="JAROCA020000001">
    <property type="protein sequence ID" value="MDY0405299.1"/>
    <property type="molecule type" value="Genomic_DNA"/>
</dbReference>
<organism evidence="1 2">
    <name type="scientific">Tigheibacillus jepli</name>
    <dbReference type="NCBI Taxonomy" id="3035914"/>
    <lineage>
        <taxon>Bacteria</taxon>
        <taxon>Bacillati</taxon>
        <taxon>Bacillota</taxon>
        <taxon>Bacilli</taxon>
        <taxon>Bacillales</taxon>
        <taxon>Bacillaceae</taxon>
        <taxon>Tigheibacillus</taxon>
    </lineage>
</organism>
<gene>
    <name evidence="1" type="ORF">P5G51_007710</name>
</gene>
<name>A0ABU5CHL1_9BACI</name>
<protein>
    <submittedName>
        <fullName evidence="1">YtzH-like family protein</fullName>
    </submittedName>
</protein>
<sequence length="97" mass="11161">MTIQIEQQLGLLHDILDEHQSDSQATASEYQQIRRLVKSMLSNQQLTDMQIADALPQIYDYCLQGENAKNQQSHIAANKENISRWLDDIKQSSPTIY</sequence>